<dbReference type="GO" id="GO:0016020">
    <property type="term" value="C:membrane"/>
    <property type="evidence" value="ECO:0007669"/>
    <property type="project" value="UniProtKB-SubCell"/>
</dbReference>
<dbReference type="EMBL" id="GBEZ01011168">
    <property type="protein sequence ID" value="JAC74596.1"/>
    <property type="molecule type" value="Transcribed_RNA"/>
</dbReference>
<evidence type="ECO:0000313" key="10">
    <source>
        <dbReference type="EMBL" id="JAC74596.1"/>
    </source>
</evidence>
<evidence type="ECO:0000256" key="6">
    <source>
        <dbReference type="ARBA" id="ARBA00023065"/>
    </source>
</evidence>
<dbReference type="PANTHER" id="PTHR45755">
    <property type="match status" value="1"/>
</dbReference>
<keyword evidence="7" id="KW-0472">Membrane</keyword>
<feature type="region of interest" description="Disordered" evidence="8">
    <location>
        <begin position="670"/>
        <end position="691"/>
    </location>
</feature>
<dbReference type="InterPro" id="IPR045316">
    <property type="entry name" value="Msc2-like"/>
</dbReference>
<keyword evidence="4" id="KW-0812">Transmembrane</keyword>
<evidence type="ECO:0000256" key="2">
    <source>
        <dbReference type="ARBA" id="ARBA00008873"/>
    </source>
</evidence>
<dbReference type="PANTHER" id="PTHR45755:SF4">
    <property type="entry name" value="ZINC TRANSPORTER 7"/>
    <property type="match status" value="1"/>
</dbReference>
<reference evidence="10" key="1">
    <citation type="submission" date="2014-05" db="EMBL/GenBank/DDBJ databases">
        <title>The transcriptome of the halophilic microalga Tetraselmis sp. GSL018 isolated from the Great Salt Lake, Utah.</title>
        <authorList>
            <person name="Jinkerson R.E."/>
            <person name="D'Adamo S."/>
            <person name="Posewitz M.C."/>
        </authorList>
    </citation>
    <scope>NUCLEOTIDE SEQUENCE</scope>
    <source>
        <strain evidence="10">GSL018</strain>
    </source>
</reference>
<organism evidence="10">
    <name type="scientific">Tetraselmis sp. GSL018</name>
    <dbReference type="NCBI Taxonomy" id="582737"/>
    <lineage>
        <taxon>Eukaryota</taxon>
        <taxon>Viridiplantae</taxon>
        <taxon>Chlorophyta</taxon>
        <taxon>core chlorophytes</taxon>
        <taxon>Chlorodendrophyceae</taxon>
        <taxon>Chlorodendrales</taxon>
        <taxon>Chlorodendraceae</taxon>
        <taxon>Tetraselmis</taxon>
    </lineage>
</organism>
<dbReference type="SUPFAM" id="SSF161111">
    <property type="entry name" value="Cation efflux protein transmembrane domain-like"/>
    <property type="match status" value="1"/>
</dbReference>
<gene>
    <name evidence="10" type="primary">SLC30A5_7</name>
    <name evidence="10" type="ORF">TSPGSL018_25521</name>
</gene>
<evidence type="ECO:0000256" key="1">
    <source>
        <dbReference type="ARBA" id="ARBA00004141"/>
    </source>
</evidence>
<protein>
    <submittedName>
        <fullName evidence="10">Solute carrier family 30 (Zinc transporter), member 5/7</fullName>
    </submittedName>
</protein>
<evidence type="ECO:0000259" key="9">
    <source>
        <dbReference type="Pfam" id="PF01545"/>
    </source>
</evidence>
<dbReference type="InterPro" id="IPR058533">
    <property type="entry name" value="Cation_efflux_TM"/>
</dbReference>
<dbReference type="GO" id="GO:0006882">
    <property type="term" value="P:intracellular zinc ion homeostasis"/>
    <property type="evidence" value="ECO:0007669"/>
    <property type="project" value="InterPro"/>
</dbReference>
<dbReference type="GO" id="GO:0005385">
    <property type="term" value="F:zinc ion transmembrane transporter activity"/>
    <property type="evidence" value="ECO:0007669"/>
    <property type="project" value="InterPro"/>
</dbReference>
<dbReference type="InterPro" id="IPR027469">
    <property type="entry name" value="Cation_efflux_TMD_sf"/>
</dbReference>
<feature type="domain" description="Cation efflux protein transmembrane" evidence="9">
    <location>
        <begin position="381"/>
        <end position="589"/>
    </location>
</feature>
<dbReference type="Pfam" id="PF01545">
    <property type="entry name" value="Cation_efflux"/>
    <property type="match status" value="1"/>
</dbReference>
<dbReference type="Gene3D" id="1.20.1510.10">
    <property type="entry name" value="Cation efflux protein transmembrane domain"/>
    <property type="match status" value="1"/>
</dbReference>
<evidence type="ECO:0000256" key="3">
    <source>
        <dbReference type="ARBA" id="ARBA00022448"/>
    </source>
</evidence>
<dbReference type="AlphaFoldDB" id="A0A061RVM1"/>
<dbReference type="GO" id="GO:0005794">
    <property type="term" value="C:Golgi apparatus"/>
    <property type="evidence" value="ECO:0007669"/>
    <property type="project" value="TreeGrafter"/>
</dbReference>
<sequence>MPSTRRRYSLNNNSKDEGMEPVSIAARLCALYILHLGCEAAPATLIELPTASGLTFAFLCFAVGSGRSRGLFNASCHLWGITNSFAYVFLVFSMQEIGCCRTMLGAVVGSALLPSAAGMLSGRLQGSAAATASCVLSCVLLAVSGGAGGRSPRDTAGAALALSAAVASGALGSLQGAPSAAEGRRTAERGAALGAAALGAWLWALLRWAAARRDPVAEAAALHAPARLGFVMQSIAVCVLAVVRFSQGSPAGRGSPSAAARQDALTIAAALALEVFSHGGGAGLPAVLLAAALAQAASLARWRLRRPAAAQLLPGANLSGLWSVAASVKAEVLRDVFDGLERARRKEAVGAASPSRFLSSLVAEARKTAPGGGAGKQARLLTFLLINTALMFVEFVNGAMNNNLGLLSDGCHMLFDNASLTIGLYAAHVANLPPDNAFTFGYGRVESLAGFANGVLLIFVALEITLESIERMMEPPKLSTDGLLVVSVLGLVVNVVGLVCCHEAHEHAHGGSDDDDSEGDGSEVHDHNMRAVFLHILADTLGSISVIVSVLCIQYLGWNWADPVASLFISVTTMASVVPLLRQTADVLLLCAPKPKARSIAACRERASRLPGVVSVLCARVWCHTPNELCGVVHVAAEPGGDKGQVSAGVRSVYDRLGLTHLTVDVCEAGGRSSSGSSPLRPDEMLVGIRP</sequence>
<evidence type="ECO:0000256" key="4">
    <source>
        <dbReference type="ARBA" id="ARBA00022692"/>
    </source>
</evidence>
<keyword evidence="5" id="KW-1133">Transmembrane helix</keyword>
<keyword evidence="6" id="KW-0406">Ion transport</keyword>
<name>A0A061RVM1_9CHLO</name>
<dbReference type="InterPro" id="IPR002524">
    <property type="entry name" value="Cation_efflux"/>
</dbReference>
<comment type="similarity">
    <text evidence="2">Belongs to the cation diffusion facilitator (CDF) transporter (TC 2.A.4) family. SLC30A subfamily.</text>
</comment>
<accession>A0A061RVM1</accession>
<dbReference type="NCBIfam" id="TIGR01297">
    <property type="entry name" value="CDF"/>
    <property type="match status" value="1"/>
</dbReference>
<comment type="subcellular location">
    <subcellularLocation>
        <location evidence="1">Membrane</location>
        <topology evidence="1">Multi-pass membrane protein</topology>
    </subcellularLocation>
</comment>
<evidence type="ECO:0000256" key="8">
    <source>
        <dbReference type="SAM" id="MobiDB-lite"/>
    </source>
</evidence>
<proteinExistence type="inferred from homology"/>
<evidence type="ECO:0000256" key="7">
    <source>
        <dbReference type="ARBA" id="ARBA00023136"/>
    </source>
</evidence>
<evidence type="ECO:0000256" key="5">
    <source>
        <dbReference type="ARBA" id="ARBA00022989"/>
    </source>
</evidence>
<keyword evidence="3" id="KW-0813">Transport</keyword>